<evidence type="ECO:0000313" key="5">
    <source>
        <dbReference type="EMBL" id="KAH8704740.1"/>
    </source>
</evidence>
<name>A0AAD4Q0Q8_9EURO</name>
<dbReference type="RefSeq" id="XP_046077361.1">
    <property type="nucleotide sequence ID" value="XM_046209237.1"/>
</dbReference>
<evidence type="ECO:0000256" key="1">
    <source>
        <dbReference type="ARBA" id="ARBA00010982"/>
    </source>
</evidence>
<comment type="caution">
    <text evidence="5">The sequence shown here is derived from an EMBL/GenBank/DDBJ whole genome shotgun (WGS) entry which is preliminary data.</text>
</comment>
<evidence type="ECO:0000256" key="3">
    <source>
        <dbReference type="ARBA" id="ARBA00023315"/>
    </source>
</evidence>
<dbReference type="Gene3D" id="2.40.50.840">
    <property type="match status" value="1"/>
</dbReference>
<dbReference type="SUPFAM" id="SSF53901">
    <property type="entry name" value="Thiolase-like"/>
    <property type="match status" value="2"/>
</dbReference>
<dbReference type="GeneID" id="70239524"/>
<dbReference type="Gene3D" id="3.40.47.10">
    <property type="match status" value="1"/>
</dbReference>
<evidence type="ECO:0000313" key="6">
    <source>
        <dbReference type="Proteomes" id="UP001201262"/>
    </source>
</evidence>
<dbReference type="Pfam" id="PF18313">
    <property type="entry name" value="TLP1_add_C"/>
    <property type="match status" value="1"/>
</dbReference>
<dbReference type="GO" id="GO:0016746">
    <property type="term" value="F:acyltransferase activity"/>
    <property type="evidence" value="ECO:0007669"/>
    <property type="project" value="UniProtKB-KW"/>
</dbReference>
<dbReference type="InterPro" id="IPR016039">
    <property type="entry name" value="Thiolase-like"/>
</dbReference>
<keyword evidence="3" id="KW-0012">Acyltransferase</keyword>
<dbReference type="AlphaFoldDB" id="A0AAD4Q0Q8"/>
<dbReference type="PANTHER" id="PTHR18919:SF139">
    <property type="entry name" value="THIOLASE-LIKE PROTEIN TYPE 1 ADDITIONAL C-TERMINAL DOMAIN-CONTAINING PROTEIN"/>
    <property type="match status" value="1"/>
</dbReference>
<feature type="domain" description="Thiolase-like protein type 1 additional C-terminal" evidence="4">
    <location>
        <begin position="439"/>
        <end position="520"/>
    </location>
</feature>
<gene>
    <name evidence="5" type="ORF">BGW36DRAFT_1118</name>
</gene>
<dbReference type="Proteomes" id="UP001201262">
    <property type="component" value="Unassembled WGS sequence"/>
</dbReference>
<dbReference type="PANTHER" id="PTHR18919">
    <property type="entry name" value="ACETYL-COA C-ACYLTRANSFERASE"/>
    <property type="match status" value="1"/>
</dbReference>
<protein>
    <recommendedName>
        <fullName evidence="4">Thiolase-like protein type 1 additional C-terminal domain-containing protein</fullName>
    </recommendedName>
</protein>
<evidence type="ECO:0000259" key="4">
    <source>
        <dbReference type="Pfam" id="PF18313"/>
    </source>
</evidence>
<dbReference type="EMBL" id="JAJTJA010000001">
    <property type="protein sequence ID" value="KAH8704740.1"/>
    <property type="molecule type" value="Genomic_DNA"/>
</dbReference>
<sequence length="550" mass="60556">MSSAMLRAGPNPPPHSYRVMPLVQDLTPVIVGVGDIKNASTKVEDAREPAELMLDAIHQALHDTGLNSVEELRSQIDSIDVVRTWTWAYGDLPGLLAEKLNVGQPPKHHSYTENGGNQPAKIMDEAARRISRGESTVALITGGEALASLAACSKTGHYPPPGWTAPDENFEIFSPSERRHRNIYSMGAPIHIYPLYENGFRAHRGQSASKNNEESARLYAEFSHVASENPIAWNYGKAYDAKTIGNTSKTNRMICYPYPLLMNAFNMVNMAAACLLTSVDHARKLGIPEKKWIYALGGAGTKESDIFWERPNYFSSPAVSRSIDEALLVSGLNADAVDIFDFYSCFPIVPKLACRHLNLDPSNPSKPITVLGGLTSFGGAGNNYSMHAITNLVRRLRNPSGKEKVALVLANGGVLSYQHVVCLSANPRSDGRFYPQKNPLPEKITDVPIPTIVEVAEGEAVIETYTIEYNRDGSPNEGYIIGRLKSNNSRFISITADKQNLQQLVTLASSDEPIGKTGFVYVEDRPEIDQSERRNLFTFSRKRHIGSTRL</sequence>
<comment type="similarity">
    <text evidence="1">Belongs to the thiolase-like superfamily. Thiolase family.</text>
</comment>
<organism evidence="5 6">
    <name type="scientific">Talaromyces proteolyticus</name>
    <dbReference type="NCBI Taxonomy" id="1131652"/>
    <lineage>
        <taxon>Eukaryota</taxon>
        <taxon>Fungi</taxon>
        <taxon>Dikarya</taxon>
        <taxon>Ascomycota</taxon>
        <taxon>Pezizomycotina</taxon>
        <taxon>Eurotiomycetes</taxon>
        <taxon>Eurotiomycetidae</taxon>
        <taxon>Eurotiales</taxon>
        <taxon>Trichocomaceae</taxon>
        <taxon>Talaromyces</taxon>
        <taxon>Talaromyces sect. Bacilispori</taxon>
    </lineage>
</organism>
<proteinExistence type="inferred from homology"/>
<reference evidence="5" key="1">
    <citation type="submission" date="2021-12" db="EMBL/GenBank/DDBJ databases">
        <title>Convergent genome expansion in fungi linked to evolution of root-endophyte symbiosis.</title>
        <authorList>
            <consortium name="DOE Joint Genome Institute"/>
            <person name="Ke Y.-H."/>
            <person name="Bonito G."/>
            <person name="Liao H.-L."/>
            <person name="Looney B."/>
            <person name="Rojas-Flechas A."/>
            <person name="Nash J."/>
            <person name="Hameed K."/>
            <person name="Schadt C."/>
            <person name="Martin F."/>
            <person name="Crous P.W."/>
            <person name="Miettinen O."/>
            <person name="Magnuson J.K."/>
            <person name="Labbe J."/>
            <person name="Jacobson D."/>
            <person name="Doktycz M.J."/>
            <person name="Veneault-Fourrey C."/>
            <person name="Kuo A."/>
            <person name="Mondo S."/>
            <person name="Calhoun S."/>
            <person name="Riley R."/>
            <person name="Ohm R."/>
            <person name="LaButti K."/>
            <person name="Andreopoulos B."/>
            <person name="Pangilinan J."/>
            <person name="Nolan M."/>
            <person name="Tritt A."/>
            <person name="Clum A."/>
            <person name="Lipzen A."/>
            <person name="Daum C."/>
            <person name="Barry K."/>
            <person name="Grigoriev I.V."/>
            <person name="Vilgalys R."/>
        </authorList>
    </citation>
    <scope>NUCLEOTIDE SEQUENCE</scope>
    <source>
        <strain evidence="5">PMI_201</strain>
    </source>
</reference>
<keyword evidence="2" id="KW-0808">Transferase</keyword>
<dbReference type="InterPro" id="IPR040771">
    <property type="entry name" value="TLP1_add_C"/>
</dbReference>
<evidence type="ECO:0000256" key="2">
    <source>
        <dbReference type="ARBA" id="ARBA00022679"/>
    </source>
</evidence>
<accession>A0AAD4Q0Q8</accession>
<keyword evidence="6" id="KW-1185">Reference proteome</keyword>